<evidence type="ECO:0000313" key="1">
    <source>
        <dbReference type="EMBL" id="CAB4335567.1"/>
    </source>
</evidence>
<dbReference type="EMBL" id="CAEZYM010000001">
    <property type="protein sequence ID" value="CAB4716538.1"/>
    <property type="molecule type" value="Genomic_DNA"/>
</dbReference>
<evidence type="ECO:0000313" key="9">
    <source>
        <dbReference type="EMBL" id="CAB5072317.1"/>
    </source>
</evidence>
<protein>
    <submittedName>
        <fullName evidence="3">Unannotated protein</fullName>
    </submittedName>
</protein>
<dbReference type="EMBL" id="CAFBNH010000001">
    <property type="protein sequence ID" value="CAB4934196.1"/>
    <property type="molecule type" value="Genomic_DNA"/>
</dbReference>
<dbReference type="EMBL" id="CAEZXO010000004">
    <property type="protein sequence ID" value="CAB4692873.1"/>
    <property type="molecule type" value="Genomic_DNA"/>
</dbReference>
<evidence type="ECO:0000313" key="4">
    <source>
        <dbReference type="EMBL" id="CAB4778848.1"/>
    </source>
</evidence>
<reference evidence="3" key="1">
    <citation type="submission" date="2020-05" db="EMBL/GenBank/DDBJ databases">
        <authorList>
            <person name="Chiriac C."/>
            <person name="Salcher M."/>
            <person name="Ghai R."/>
            <person name="Kavagutti S V."/>
        </authorList>
    </citation>
    <scope>NUCLEOTIDE SEQUENCE</scope>
</reference>
<dbReference type="EMBL" id="CAFABH010000007">
    <property type="protein sequence ID" value="CAB4826121.1"/>
    <property type="molecule type" value="Genomic_DNA"/>
</dbReference>
<organism evidence="3">
    <name type="scientific">freshwater metagenome</name>
    <dbReference type="NCBI Taxonomy" id="449393"/>
    <lineage>
        <taxon>unclassified sequences</taxon>
        <taxon>metagenomes</taxon>
        <taxon>ecological metagenomes</taxon>
    </lineage>
</organism>
<evidence type="ECO:0000313" key="6">
    <source>
        <dbReference type="EMBL" id="CAB4855434.1"/>
    </source>
</evidence>
<evidence type="ECO:0000313" key="5">
    <source>
        <dbReference type="EMBL" id="CAB4826121.1"/>
    </source>
</evidence>
<dbReference type="EMBL" id="CAEZZW010000003">
    <property type="protein sequence ID" value="CAB4778848.1"/>
    <property type="molecule type" value="Genomic_DNA"/>
</dbReference>
<sequence length="345" mass="38935">MSKLRIGYVPITSDLNHPGDRRRLVYWARKRGHTITLDKEEKVDVVVLTERADFFAPRRNWSGSPLVLDLIDGYLGDERIWKDLARGVGKVLVGQMSGPPRGYKELLIRACEDSQAVICETPEQRQTILKHCKNTHAILSIHEEFPMLGPQQLKTHALMWEGLPFTASGLKLLEKALVKLTPSFSPTLNVVTDLKYPQILGAYRYRDTGKVLGKIPKILGGKLRITEWSLSSVVETAKNSQIALLPLDPRGKLNSLKAENRLLIMWRLGLPTLTSPSLAYNRVMHAVGLNEVCTSPDGWTSKLQQLFESQSLRNEVVTRGQQYIRDTHSEKIVLDAWDRAIESVL</sequence>
<accession>A0A6J6R516</accession>
<evidence type="ECO:0000313" key="7">
    <source>
        <dbReference type="EMBL" id="CAB4934196.1"/>
    </source>
</evidence>
<dbReference type="EMBL" id="CAFBOC010000001">
    <property type="protein sequence ID" value="CAB4968341.1"/>
    <property type="molecule type" value="Genomic_DNA"/>
</dbReference>
<proteinExistence type="predicted"/>
<name>A0A6J6R516_9ZZZZ</name>
<evidence type="ECO:0000313" key="8">
    <source>
        <dbReference type="EMBL" id="CAB4968341.1"/>
    </source>
</evidence>
<evidence type="ECO:0000313" key="2">
    <source>
        <dbReference type="EMBL" id="CAB4692873.1"/>
    </source>
</evidence>
<dbReference type="EMBL" id="CAFBLD010000001">
    <property type="protein sequence ID" value="CAB4855434.1"/>
    <property type="molecule type" value="Genomic_DNA"/>
</dbReference>
<gene>
    <name evidence="2" type="ORF">UFOPK2510_00814</name>
    <name evidence="3" type="ORF">UFOPK2718_00166</name>
    <name evidence="4" type="ORF">UFOPK2936_00738</name>
    <name evidence="5" type="ORF">UFOPK3174_00554</name>
    <name evidence="6" type="ORF">UFOPK3328_00069</name>
    <name evidence="7" type="ORF">UFOPK3779_00069</name>
    <name evidence="8" type="ORF">UFOPK3913_00095</name>
    <name evidence="1" type="ORF">UFOPK4107_00570</name>
    <name evidence="9" type="ORF">UFOPK4403_00758</name>
</gene>
<dbReference type="AlphaFoldDB" id="A0A6J6R516"/>
<dbReference type="EMBL" id="CAFBQX010000003">
    <property type="protein sequence ID" value="CAB5072317.1"/>
    <property type="molecule type" value="Genomic_DNA"/>
</dbReference>
<evidence type="ECO:0000313" key="3">
    <source>
        <dbReference type="EMBL" id="CAB4716538.1"/>
    </source>
</evidence>
<dbReference type="EMBL" id="CAESAE010000003">
    <property type="protein sequence ID" value="CAB4335567.1"/>
    <property type="molecule type" value="Genomic_DNA"/>
</dbReference>